<feature type="compositionally biased region" description="Basic and acidic residues" evidence="1">
    <location>
        <begin position="54"/>
        <end position="102"/>
    </location>
</feature>
<keyword evidence="3" id="KW-1185">Reference proteome</keyword>
<feature type="compositionally biased region" description="Basic and acidic residues" evidence="1">
    <location>
        <begin position="109"/>
        <end position="124"/>
    </location>
</feature>
<accession>A0A418PLV9</accession>
<dbReference type="RefSeq" id="WP_119479678.1">
    <property type="nucleotide sequence ID" value="NZ_QXML01000024.1"/>
</dbReference>
<organism evidence="2 3">
    <name type="scientific">Algoriphagus lacus</name>
    <dbReference type="NCBI Taxonomy" id="2056311"/>
    <lineage>
        <taxon>Bacteria</taxon>
        <taxon>Pseudomonadati</taxon>
        <taxon>Bacteroidota</taxon>
        <taxon>Cytophagia</taxon>
        <taxon>Cytophagales</taxon>
        <taxon>Cyclobacteriaceae</taxon>
        <taxon>Algoriphagus</taxon>
    </lineage>
</organism>
<protein>
    <submittedName>
        <fullName evidence="2">Uncharacterized protein</fullName>
    </submittedName>
</protein>
<evidence type="ECO:0000313" key="2">
    <source>
        <dbReference type="EMBL" id="RIW11878.1"/>
    </source>
</evidence>
<evidence type="ECO:0000313" key="3">
    <source>
        <dbReference type="Proteomes" id="UP000283522"/>
    </source>
</evidence>
<sequence length="124" mass="13708">MGAVLPYAGDLAKTGKIAKGLNVIDEAIKVGKTEKKGTGSYTITFENGMKYHGKGPESRMNKSANERATKNNPVKSKDWTPAKNDRDAFKQESERLENDGGHRSNTNYNKRDSPGTKYRKQDGD</sequence>
<name>A0A418PLV9_9BACT</name>
<comment type="caution">
    <text evidence="2">The sequence shown here is derived from an EMBL/GenBank/DDBJ whole genome shotgun (WGS) entry which is preliminary data.</text>
</comment>
<proteinExistence type="predicted"/>
<dbReference type="AlphaFoldDB" id="A0A418PLV9"/>
<dbReference type="EMBL" id="QXML01000024">
    <property type="protein sequence ID" value="RIW11878.1"/>
    <property type="molecule type" value="Genomic_DNA"/>
</dbReference>
<dbReference type="OrthoDB" id="2972467at2"/>
<dbReference type="Proteomes" id="UP000283522">
    <property type="component" value="Unassembled WGS sequence"/>
</dbReference>
<gene>
    <name evidence="2" type="ORF">D0X99_20170</name>
</gene>
<feature type="region of interest" description="Disordered" evidence="1">
    <location>
        <begin position="47"/>
        <end position="124"/>
    </location>
</feature>
<evidence type="ECO:0000256" key="1">
    <source>
        <dbReference type="SAM" id="MobiDB-lite"/>
    </source>
</evidence>
<reference evidence="2 3" key="1">
    <citation type="submission" date="2018-09" db="EMBL/GenBank/DDBJ databases">
        <authorList>
            <person name="Wang X."/>
            <person name="Du Z."/>
        </authorList>
    </citation>
    <scope>NUCLEOTIDE SEQUENCE [LARGE SCALE GENOMIC DNA]</scope>
    <source>
        <strain evidence="2 3">N3</strain>
    </source>
</reference>